<dbReference type="GO" id="GO:0016020">
    <property type="term" value="C:membrane"/>
    <property type="evidence" value="ECO:0007669"/>
    <property type="project" value="UniProtKB-SubCell"/>
</dbReference>
<evidence type="ECO:0000256" key="3">
    <source>
        <dbReference type="ARBA" id="ARBA00022729"/>
    </source>
</evidence>
<dbReference type="EMBL" id="VXIV02003390">
    <property type="protein sequence ID" value="KAF6017473.1"/>
    <property type="molecule type" value="Genomic_DNA"/>
</dbReference>
<dbReference type="PANTHER" id="PTHR24051:SF9">
    <property type="entry name" value="FIBRONECTIN TYPE-III DOMAIN-CONTAINING PROTEIN"/>
    <property type="match status" value="1"/>
</dbReference>
<evidence type="ECO:0000256" key="8">
    <source>
        <dbReference type="ARBA" id="ARBA00023180"/>
    </source>
</evidence>
<evidence type="ECO:0000313" key="12">
    <source>
        <dbReference type="EMBL" id="KAF6017473.1"/>
    </source>
</evidence>
<evidence type="ECO:0000256" key="9">
    <source>
        <dbReference type="SAM" id="MobiDB-lite"/>
    </source>
</evidence>
<feature type="region of interest" description="Disordered" evidence="9">
    <location>
        <begin position="287"/>
        <end position="336"/>
    </location>
</feature>
<comment type="subcellular location">
    <subcellularLocation>
        <location evidence="1">Membrane</location>
        <topology evidence="1">Single-pass type I membrane protein</topology>
    </subcellularLocation>
</comment>
<evidence type="ECO:0000259" key="11">
    <source>
        <dbReference type="Pfam" id="PF23144"/>
    </source>
</evidence>
<dbReference type="InterPro" id="IPR051622">
    <property type="entry name" value="R-tyr_protein_phosphatases"/>
</dbReference>
<keyword evidence="2 10" id="KW-0812">Transmembrane</keyword>
<dbReference type="Pfam" id="PF23144">
    <property type="entry name" value="Fn3_PTPRU"/>
    <property type="match status" value="1"/>
</dbReference>
<evidence type="ECO:0000256" key="10">
    <source>
        <dbReference type="SAM" id="Phobius"/>
    </source>
</evidence>
<feature type="compositionally biased region" description="Basic and acidic residues" evidence="9">
    <location>
        <begin position="287"/>
        <end position="308"/>
    </location>
</feature>
<dbReference type="AlphaFoldDB" id="A0A7J7IU64"/>
<keyword evidence="7" id="KW-1015">Disulfide bond</keyword>
<keyword evidence="13" id="KW-1185">Reference proteome</keyword>
<keyword evidence="6 10" id="KW-0472">Membrane</keyword>
<evidence type="ECO:0000313" key="13">
    <source>
        <dbReference type="Proteomes" id="UP000593567"/>
    </source>
</evidence>
<evidence type="ECO:0000256" key="2">
    <source>
        <dbReference type="ARBA" id="ARBA00022692"/>
    </source>
</evidence>
<sequence>MTSTSMTVYTEGDVEVTFWVRAVNNAGNISEPEIKTITTATFTPEFSHDLPPHILEVASNNSDGLAEINLTLLTSSVVGFIKYQIVLQQQSQQNRKKRDFSLESDRCNSTQLFKYSVSQEKGLTCYITAEIDVETDGETTFNIGDGKTYGGYENVAPVPGADYLLVVVVLVKAEGDQLVCQLVGDEAEWVGEVTVCTAVDKTGFIAGLVTVSCLVVGLIVVVVVLVCIIQRAKVAPPSESVDLDTINQSKRSEYEGPDLMSKRTSSEVIDDTYSKVDDDTYSKVVDDTYSRLDGPEDTHTYDKIEISNRSKSNKPSSSNVDTASSDGLYINRLGSN</sequence>
<feature type="transmembrane region" description="Helical" evidence="10">
    <location>
        <begin position="204"/>
        <end position="229"/>
    </location>
</feature>
<comment type="caution">
    <text evidence="12">The sequence shown here is derived from an EMBL/GenBank/DDBJ whole genome shotgun (WGS) entry which is preliminary data.</text>
</comment>
<evidence type="ECO:0000256" key="1">
    <source>
        <dbReference type="ARBA" id="ARBA00004479"/>
    </source>
</evidence>
<dbReference type="PANTHER" id="PTHR24051">
    <property type="entry name" value="SUSHI DOMAIN-CONTAINING PROTEIN 1"/>
    <property type="match status" value="1"/>
</dbReference>
<dbReference type="InterPro" id="IPR057598">
    <property type="entry name" value="Fn3_PTPRU"/>
</dbReference>
<gene>
    <name evidence="12" type="ORF">EB796_024214</name>
</gene>
<protein>
    <recommendedName>
        <fullName evidence="11">Receptor-type tyrosine-protein phosphatase U-like Fn3 domain-containing protein</fullName>
    </recommendedName>
</protein>
<reference evidence="12" key="1">
    <citation type="submission" date="2020-06" db="EMBL/GenBank/DDBJ databases">
        <title>Draft genome of Bugula neritina, a colonial animal packing powerful symbionts and potential medicines.</title>
        <authorList>
            <person name="Rayko M."/>
        </authorList>
    </citation>
    <scope>NUCLEOTIDE SEQUENCE [LARGE SCALE GENOMIC DNA]</scope>
    <source>
        <strain evidence="12">Kwan_BN1</strain>
    </source>
</reference>
<accession>A0A7J7IU64</accession>
<name>A0A7J7IU64_BUGNE</name>
<evidence type="ECO:0000256" key="5">
    <source>
        <dbReference type="ARBA" id="ARBA00022989"/>
    </source>
</evidence>
<proteinExistence type="predicted"/>
<evidence type="ECO:0000256" key="6">
    <source>
        <dbReference type="ARBA" id="ARBA00023136"/>
    </source>
</evidence>
<feature type="region of interest" description="Disordered" evidence="9">
    <location>
        <begin position="240"/>
        <end position="266"/>
    </location>
</feature>
<evidence type="ECO:0000256" key="4">
    <source>
        <dbReference type="ARBA" id="ARBA00022737"/>
    </source>
</evidence>
<feature type="compositionally biased region" description="Basic and acidic residues" evidence="9">
    <location>
        <begin position="250"/>
        <end position="265"/>
    </location>
</feature>
<evidence type="ECO:0000256" key="7">
    <source>
        <dbReference type="ARBA" id="ARBA00023157"/>
    </source>
</evidence>
<keyword evidence="8" id="KW-0325">Glycoprotein</keyword>
<feature type="compositionally biased region" description="Low complexity" evidence="9">
    <location>
        <begin position="309"/>
        <end position="319"/>
    </location>
</feature>
<organism evidence="12 13">
    <name type="scientific">Bugula neritina</name>
    <name type="common">Brown bryozoan</name>
    <name type="synonym">Sertularia neritina</name>
    <dbReference type="NCBI Taxonomy" id="10212"/>
    <lineage>
        <taxon>Eukaryota</taxon>
        <taxon>Metazoa</taxon>
        <taxon>Spiralia</taxon>
        <taxon>Lophotrochozoa</taxon>
        <taxon>Bryozoa</taxon>
        <taxon>Gymnolaemata</taxon>
        <taxon>Cheilostomatida</taxon>
        <taxon>Flustrina</taxon>
        <taxon>Buguloidea</taxon>
        <taxon>Bugulidae</taxon>
        <taxon>Bugula</taxon>
    </lineage>
</organism>
<dbReference type="Proteomes" id="UP000593567">
    <property type="component" value="Unassembled WGS sequence"/>
</dbReference>
<keyword evidence="5 10" id="KW-1133">Transmembrane helix</keyword>
<keyword evidence="3" id="KW-0732">Signal</keyword>
<keyword evidence="4" id="KW-0677">Repeat</keyword>
<feature type="domain" description="Receptor-type tyrosine-protein phosphatase U-like Fn3" evidence="11">
    <location>
        <begin position="82"/>
        <end position="177"/>
    </location>
</feature>